<dbReference type="SUPFAM" id="SSF53335">
    <property type="entry name" value="S-adenosyl-L-methionine-dependent methyltransferases"/>
    <property type="match status" value="1"/>
</dbReference>
<dbReference type="InterPro" id="IPR016461">
    <property type="entry name" value="COMT-like"/>
</dbReference>
<dbReference type="InterPro" id="IPR036390">
    <property type="entry name" value="WH_DNA-bd_sf"/>
</dbReference>
<keyword evidence="1 6" id="KW-0489">Methyltransferase</keyword>
<evidence type="ECO:0000313" key="6">
    <source>
        <dbReference type="EMBL" id="PVH97233.1"/>
    </source>
</evidence>
<dbReference type="SUPFAM" id="SSF46785">
    <property type="entry name" value="Winged helix' DNA-binding domain"/>
    <property type="match status" value="1"/>
</dbReference>
<sequence length="421" mass="46869">MASELTSLNTRLEHVLGTLKSEAGALPDPELRRLANQSIDLLHQIEQMLEPGYLVLADHFLGYVHAKCLVAAVDFSIADTLEKSGPMTIDSLAKACSARGDRLAQVLRVFISNGVFALDETTKKYTNNSTSKLLLTNHWTQWHRWATLYGNQFYDMARGIPSSLQKDAIRSAAQINYDTDLNMFEYFRAREWVPQLHATLGAGAAAQAPGILADYPWSDLAGETIIDIGGGGGGFMAMLLRAHQSFKGGIFDLPHVIEYAKPMFHSPDGQFADVAAQIPVDNLIGGDFFEKKAIVPGDQSKLIILEEMLDTTRSARLSRYGDMNMMIAANGVERTRDEWMALADRAGWVITNIYPLRNAWHCAFDLVPKIYNSSTNNSYTTPYSQQQITSFLYYQSLFIATPKKSSIVYSTVARFAKKCQR</sequence>
<evidence type="ECO:0000313" key="7">
    <source>
        <dbReference type="Proteomes" id="UP000244855"/>
    </source>
</evidence>
<keyword evidence="2 6" id="KW-0808">Transferase</keyword>
<dbReference type="PANTHER" id="PTHR43712:SF2">
    <property type="entry name" value="O-METHYLTRANSFERASE CICE"/>
    <property type="match status" value="1"/>
</dbReference>
<dbReference type="EMBL" id="KZ805442">
    <property type="protein sequence ID" value="PVH97233.1"/>
    <property type="molecule type" value="Genomic_DNA"/>
</dbReference>
<dbReference type="InterPro" id="IPR001077">
    <property type="entry name" value="COMT_C"/>
</dbReference>
<dbReference type="STRING" id="97972.A0A2V1DHZ4"/>
<dbReference type="OrthoDB" id="1606438at2759"/>
<evidence type="ECO:0000256" key="1">
    <source>
        <dbReference type="ARBA" id="ARBA00022603"/>
    </source>
</evidence>
<dbReference type="InterPro" id="IPR036388">
    <property type="entry name" value="WH-like_DNA-bd_sf"/>
</dbReference>
<feature type="domain" description="O-methyltransferase C-terminal" evidence="4">
    <location>
        <begin position="223"/>
        <end position="291"/>
    </location>
</feature>
<proteinExistence type="predicted"/>
<reference evidence="6 7" key="1">
    <citation type="journal article" date="2018" name="Sci. Rep.">
        <title>Comparative genomics provides insights into the lifestyle and reveals functional heterogeneity of dark septate endophytic fungi.</title>
        <authorList>
            <person name="Knapp D.G."/>
            <person name="Nemeth J.B."/>
            <person name="Barry K."/>
            <person name="Hainaut M."/>
            <person name="Henrissat B."/>
            <person name="Johnson J."/>
            <person name="Kuo A."/>
            <person name="Lim J.H.P."/>
            <person name="Lipzen A."/>
            <person name="Nolan M."/>
            <person name="Ohm R.A."/>
            <person name="Tamas L."/>
            <person name="Grigoriev I.V."/>
            <person name="Spatafora J.W."/>
            <person name="Nagy L.G."/>
            <person name="Kovacs G.M."/>
        </authorList>
    </citation>
    <scope>NUCLEOTIDE SEQUENCE [LARGE SCALE GENOMIC DNA]</scope>
    <source>
        <strain evidence="6 7">DSE2036</strain>
    </source>
</reference>
<dbReference type="GO" id="GO:0032259">
    <property type="term" value="P:methylation"/>
    <property type="evidence" value="ECO:0007669"/>
    <property type="project" value="UniProtKB-KW"/>
</dbReference>
<evidence type="ECO:0000259" key="5">
    <source>
        <dbReference type="Pfam" id="PF08100"/>
    </source>
</evidence>
<dbReference type="PROSITE" id="PS51683">
    <property type="entry name" value="SAM_OMT_II"/>
    <property type="match status" value="1"/>
</dbReference>
<organism evidence="6 7">
    <name type="scientific">Periconia macrospinosa</name>
    <dbReference type="NCBI Taxonomy" id="97972"/>
    <lineage>
        <taxon>Eukaryota</taxon>
        <taxon>Fungi</taxon>
        <taxon>Dikarya</taxon>
        <taxon>Ascomycota</taxon>
        <taxon>Pezizomycotina</taxon>
        <taxon>Dothideomycetes</taxon>
        <taxon>Pleosporomycetidae</taxon>
        <taxon>Pleosporales</taxon>
        <taxon>Massarineae</taxon>
        <taxon>Periconiaceae</taxon>
        <taxon>Periconia</taxon>
    </lineage>
</organism>
<dbReference type="Gene3D" id="3.40.50.150">
    <property type="entry name" value="Vaccinia Virus protein VP39"/>
    <property type="match status" value="2"/>
</dbReference>
<evidence type="ECO:0000256" key="2">
    <source>
        <dbReference type="ARBA" id="ARBA00022679"/>
    </source>
</evidence>
<dbReference type="InterPro" id="IPR029063">
    <property type="entry name" value="SAM-dependent_MTases_sf"/>
</dbReference>
<accession>A0A2V1DHZ4</accession>
<protein>
    <submittedName>
        <fullName evidence="6">S-adenosyl-L-methionine-dependent methyltransferase</fullName>
    </submittedName>
</protein>
<dbReference type="GO" id="GO:0046983">
    <property type="term" value="F:protein dimerization activity"/>
    <property type="evidence" value="ECO:0007669"/>
    <property type="project" value="InterPro"/>
</dbReference>
<keyword evidence="3" id="KW-0949">S-adenosyl-L-methionine</keyword>
<feature type="domain" description="O-methyltransferase dimerisation" evidence="5">
    <location>
        <begin position="58"/>
        <end position="136"/>
    </location>
</feature>
<dbReference type="Gene3D" id="1.10.10.10">
    <property type="entry name" value="Winged helix-like DNA-binding domain superfamily/Winged helix DNA-binding domain"/>
    <property type="match status" value="1"/>
</dbReference>
<keyword evidence="7" id="KW-1185">Reference proteome</keyword>
<dbReference type="AlphaFoldDB" id="A0A2V1DHZ4"/>
<dbReference type="PANTHER" id="PTHR43712">
    <property type="entry name" value="PUTATIVE (AFU_ORTHOLOGUE AFUA_4G14580)-RELATED"/>
    <property type="match status" value="1"/>
</dbReference>
<evidence type="ECO:0000256" key="3">
    <source>
        <dbReference type="ARBA" id="ARBA00022691"/>
    </source>
</evidence>
<name>A0A2V1DHZ4_9PLEO</name>
<feature type="domain" description="O-methyltransferase C-terminal" evidence="4">
    <location>
        <begin position="299"/>
        <end position="348"/>
    </location>
</feature>
<dbReference type="InterPro" id="IPR012967">
    <property type="entry name" value="COMT_dimerisation"/>
</dbReference>
<dbReference type="GO" id="GO:0008171">
    <property type="term" value="F:O-methyltransferase activity"/>
    <property type="evidence" value="ECO:0007669"/>
    <property type="project" value="InterPro"/>
</dbReference>
<gene>
    <name evidence="6" type="ORF">DM02DRAFT_685717</name>
</gene>
<dbReference type="Pfam" id="PF08100">
    <property type="entry name" value="Dimerisation"/>
    <property type="match status" value="1"/>
</dbReference>
<dbReference type="Pfam" id="PF00891">
    <property type="entry name" value="Methyltransf_2"/>
    <property type="match status" value="2"/>
</dbReference>
<dbReference type="Proteomes" id="UP000244855">
    <property type="component" value="Unassembled WGS sequence"/>
</dbReference>
<evidence type="ECO:0000259" key="4">
    <source>
        <dbReference type="Pfam" id="PF00891"/>
    </source>
</evidence>